<name>A0ABV3SS58_9HYPH</name>
<evidence type="ECO:0000313" key="2">
    <source>
        <dbReference type="Proteomes" id="UP001556692"/>
    </source>
</evidence>
<protein>
    <submittedName>
        <fullName evidence="1">Uncharacterized protein</fullName>
    </submittedName>
</protein>
<proteinExistence type="predicted"/>
<evidence type="ECO:0000313" key="1">
    <source>
        <dbReference type="EMBL" id="MEX0408736.1"/>
    </source>
</evidence>
<gene>
    <name evidence="1" type="ORF">ABGN05_24125</name>
</gene>
<keyword evidence="2" id="KW-1185">Reference proteome</keyword>
<dbReference type="RefSeq" id="WP_367956606.1">
    <property type="nucleotide sequence ID" value="NZ_JBDPGJ010000006.1"/>
</dbReference>
<dbReference type="Proteomes" id="UP001556692">
    <property type="component" value="Unassembled WGS sequence"/>
</dbReference>
<organism evidence="1 2">
    <name type="scientific">Aquibium pacificus</name>
    <dbReference type="NCBI Taxonomy" id="3153579"/>
    <lineage>
        <taxon>Bacteria</taxon>
        <taxon>Pseudomonadati</taxon>
        <taxon>Pseudomonadota</taxon>
        <taxon>Alphaproteobacteria</taxon>
        <taxon>Hyphomicrobiales</taxon>
        <taxon>Phyllobacteriaceae</taxon>
        <taxon>Aquibium</taxon>
    </lineage>
</organism>
<comment type="caution">
    <text evidence="1">The sequence shown here is derived from an EMBL/GenBank/DDBJ whole genome shotgun (WGS) entry which is preliminary data.</text>
</comment>
<sequence length="153" mass="17203">MRTHRKQPPQAPKHTYEAHSTYTAGLGVPDRRQYRRTPPGAPTAADLVWPGDTVATTYNTGGVVIEVKEYFYAAPTGETLSHFTIVYVPADRATKYRDTDHHWINECVAVDGRILMLFEANADEVFVVDRAQSVEPRRSRTILITEGTPMRTS</sequence>
<reference evidence="1 2" key="1">
    <citation type="submission" date="2024-05" db="EMBL/GenBank/DDBJ databases">
        <authorList>
            <person name="Jiang F."/>
        </authorList>
    </citation>
    <scope>NUCLEOTIDE SEQUENCE [LARGE SCALE GENOMIC DNA]</scope>
    <source>
        <strain evidence="1 2">LZ166</strain>
    </source>
</reference>
<accession>A0ABV3SS58</accession>
<dbReference type="EMBL" id="JBDPGJ010000006">
    <property type="protein sequence ID" value="MEX0408736.1"/>
    <property type="molecule type" value="Genomic_DNA"/>
</dbReference>